<evidence type="ECO:0000313" key="2">
    <source>
        <dbReference type="Proteomes" id="UP001637618"/>
    </source>
</evidence>
<gene>
    <name evidence="1" type="ORF">OOJ96_24005</name>
</gene>
<organism evidence="1 2">
    <name type="scientific">Pseudomonas imrae</name>
    <dbReference type="NCBI Taxonomy" id="2992837"/>
    <lineage>
        <taxon>Bacteria</taxon>
        <taxon>Pseudomonadati</taxon>
        <taxon>Pseudomonadota</taxon>
        <taxon>Gammaproteobacteria</taxon>
        <taxon>Pseudomonadales</taxon>
        <taxon>Pseudomonadaceae</taxon>
        <taxon>Pseudomonas</taxon>
    </lineage>
</organism>
<name>A0ACC7PLG1_9PSED</name>
<dbReference type="EMBL" id="JAPEQY010000026">
    <property type="protein sequence ID" value="MFO2480450.1"/>
    <property type="molecule type" value="Genomic_DNA"/>
</dbReference>
<sequence length="2181" mass="241838">MNAEDSLKLARRFIGLPLEKRQMFLQALQKEGIDFSRFPIPAQVEAEDRQALSYAQQRMWFLWQLDPQSGAYNLPSAVRLTGRLNEQALEQAFVSLVERHETLRTVFVQQADDSLRQVPAQRGVNIERVDLSGLPAEERESQVLLEVEEQSLRPFDLANGPLLWVRLLKLADQEHVLLLTLHHIVSDGWSMNVLIEEFCRFYDAHDGLTTLDMPALAIQYSDYALWQRRWLEAGEQQRQLDYWLAQLGDEHPVLELPADHARPAIPSYRGRRHELALDAGLTDQLRNVARQQGVTLFMLLLGSFAILLQRYTGQEDLRIGVPIANRNRNEIEGLIGFFVNTQVLRLPFDGQTSVQQLLAIVKEAALGAQSHQDLPFERLVDALKLERSLSYNPLFQVMYNHQPEVADVTALTLKGGLALNVIEWESRSTQFDLSLDTYEKAGQLHGAFTYATDLFEPESIQRLAQHWNRVLRCLVEDPAARVGEIPLLGADEYRQVVAQWGRHDMAYPSHCCVHQLFEQQVARTPDAVALIFDGHVLSYGELNSRANRLAHHLLVHGVGPEVLVGIAVERGLGMAVGLLAVLKAGGGYVPLDPQYPADRLLCMIEDSACALVLTQSSVLNRLPIPDSVQCLCLDQDADWRHTDSHDPDRVIEGENLAYVMFTSGSTGRPKGVGISHAALSKHTYVSLEYMGLSAVDRVLQFSTFNFDGFVEQLYPALICGASVVLRGNEVWDSETLYRQLIEQRISIMDLTTAYWNMLAKEFAGAGARDYGALRQVHSGGEAMPPEGVLAWRQAGLAHVRLLNTYGPTEATVTTTTLDCTDYVKGRRAVPLTLPIGRPLPGRSVQVLDDNGLPAPIGVVGELVIGGELLARGYFGRGALSAERFIPDPFNGSGARLYRTGDLARFNNEGILEYVGRLDHQVKIRGFRIELGEIEARLLELDDVRDAVVLAQPGAGGLQLVGYAVAANPVLVQTSAAALRETIRARLAEHLPDYMIPAHLLFLDALPLSPNGKLDRKALPLPDASLAQQCYVAPGTVLEQQIAGIWQDVLKLQQVGLNDNFFELGGDSIISIQVVSRARQAGINLTSRDVFVHQTVKALAGVARHSGQGFTVDQGPVTGALPLSPIQQWFFASPVPQRHHWNQAVLLRPVEPLRVEVLTQALAALINHHDNLRARFHEGPDGWVGALAKAETLADDLLWQVQAGTADELPSLWLEAQASLDLQHGLVRGVLVSLADGSQRLLLVIHHLVVDGVSWRILLEDLQRAYQQLVQGQPVCLPAKTSSFKAWSERLHAYARRETVEHELAYWTAQLQGAEVDLPCENPRGSLQSRHAQVVRCRLEPQLTRRLLQDAPAAYRTQVNDLLLTALAQVTNHWTGHANTLIQLEGHGREELFDDIDLSRSVGWFTSLFPVKLTPAASLPASIKQIKEQLRAVPRKGIGFGVLRYQGSVANRRMLKALAQPRITFNYLGQFDGSFDAGQGALFAPAGESAGAEQSVDAPLDNWLSIEGQVYEGELELRWTFSRDMFATATIQRLADDYHAALQALIEHCCDLQQAGITPSDMPLSGLDQTQLDALDTPSNIEDIYPLSPMQQGMLFHSLYEQDDGTYINQLCVDVDGLDVERFKSAWQACVDAHDILRCRFLWQGELDSPLQVIHRQLALTLTCHDWQGRADLSSALAHFVEVDRARGFELDQPGLLRLALIQVAPQRHHLVFTNHHILMDGWSSAQLLGEVLQRYSGQPATAPVGRFRDYIQWLQRQDVTRDETFWKTHLAELQEPTLLAPALGQVMPLTEQAGHGLFLQGLTPEHTRNLDAFARQHKVTLNTVVQAAWLLLLQRCTGHDAVVFGSTVAGRPADLAGIEQQLGLFINTLPVVAEPKPQYTVGQWLQAVQAQSLVLREHEHTALFDIQRWAGHSGDALFDTLLVFENYPVSAALEQGAPAGLVFGPVANHDQTNYPLTLGVTLGASLALHYNFDTRYFRASTIEAIDGYLRSLLEQLCIRGERTLGELSLLSQEQRQVLVHEWNASATPYPLERCVHQLIEDQVRRTPEAAALVFGDTQLSYREMDRRANQLAHQLIGLGVGPDVLVGLALERSLEMVIGLLAVLKAGGAYVPLDPDYPSERLAYMIEDSAIGLLLSQRSVLASLTLPAALKTLCLDEPGDATFSTANPDVVLSPENLAYVI</sequence>
<dbReference type="Proteomes" id="UP001637618">
    <property type="component" value="Unassembled WGS sequence"/>
</dbReference>
<protein>
    <submittedName>
        <fullName evidence="1">Amino acid adenylation domain-containing protein</fullName>
    </submittedName>
</protein>
<comment type="caution">
    <text evidence="1">The sequence shown here is derived from an EMBL/GenBank/DDBJ whole genome shotgun (WGS) entry which is preliminary data.</text>
</comment>
<proteinExistence type="predicted"/>
<accession>A0ACC7PLG1</accession>
<keyword evidence="2" id="KW-1185">Reference proteome</keyword>
<reference evidence="1" key="1">
    <citation type="submission" date="2022-11" db="EMBL/GenBank/DDBJ databases">
        <title>Draft genome sequences of strains of Pseudomonas imrae sp. nov.</title>
        <authorList>
            <person name="Salva Serra F."/>
            <person name="Nimje P."/>
            <person name="Moore E.R.B."/>
            <person name="Marathe N.P."/>
        </authorList>
    </citation>
    <scope>NUCLEOTIDE SEQUENCE</scope>
    <source>
        <strain evidence="1">15FMM2</strain>
    </source>
</reference>
<feature type="non-terminal residue" evidence="1">
    <location>
        <position position="2181"/>
    </location>
</feature>
<evidence type="ECO:0000313" key="1">
    <source>
        <dbReference type="EMBL" id="MFO2480450.1"/>
    </source>
</evidence>